<name>A0ABN7WGZ3_GIGMA</name>
<sequence length="215" mass="25023">MAPGDLKLYNKATKYWSCKKAFLKLSQEILKKFEKAKYRLLEVNKWEACMGNGYSEKKKIQKELLEALSSLNHKVKDHNYISNDSLDPSYYVSVPEIFNDLLYKSNGVELKLMTDINEYLIVENEICEEITIAKVINTPKRLHRHKYIYKVNNLHCSNYNSSKPKSYIMDKDINILYSSTMIQFIPIKILDKVSPEKVPDIQSIAPDAKLDYALE</sequence>
<evidence type="ECO:0000313" key="2">
    <source>
        <dbReference type="Proteomes" id="UP000789901"/>
    </source>
</evidence>
<keyword evidence="2" id="KW-1185">Reference proteome</keyword>
<organism evidence="1 2">
    <name type="scientific">Gigaspora margarita</name>
    <dbReference type="NCBI Taxonomy" id="4874"/>
    <lineage>
        <taxon>Eukaryota</taxon>
        <taxon>Fungi</taxon>
        <taxon>Fungi incertae sedis</taxon>
        <taxon>Mucoromycota</taxon>
        <taxon>Glomeromycotina</taxon>
        <taxon>Glomeromycetes</taxon>
        <taxon>Diversisporales</taxon>
        <taxon>Gigasporaceae</taxon>
        <taxon>Gigaspora</taxon>
    </lineage>
</organism>
<proteinExistence type="predicted"/>
<dbReference type="Proteomes" id="UP000789901">
    <property type="component" value="Unassembled WGS sequence"/>
</dbReference>
<gene>
    <name evidence="1" type="ORF">GMARGA_LOCUS30527</name>
</gene>
<comment type="caution">
    <text evidence="1">The sequence shown here is derived from an EMBL/GenBank/DDBJ whole genome shotgun (WGS) entry which is preliminary data.</text>
</comment>
<feature type="non-terminal residue" evidence="1">
    <location>
        <position position="215"/>
    </location>
</feature>
<protein>
    <submittedName>
        <fullName evidence="1">36210_t:CDS:1</fullName>
    </submittedName>
</protein>
<evidence type="ECO:0000313" key="1">
    <source>
        <dbReference type="EMBL" id="CAG8831012.1"/>
    </source>
</evidence>
<accession>A0ABN7WGZ3</accession>
<reference evidence="1 2" key="1">
    <citation type="submission" date="2021-06" db="EMBL/GenBank/DDBJ databases">
        <authorList>
            <person name="Kallberg Y."/>
            <person name="Tangrot J."/>
            <person name="Rosling A."/>
        </authorList>
    </citation>
    <scope>NUCLEOTIDE SEQUENCE [LARGE SCALE GENOMIC DNA]</scope>
    <source>
        <strain evidence="1 2">120-4 pot B 10/14</strain>
    </source>
</reference>
<dbReference type="EMBL" id="CAJVQB010043223">
    <property type="protein sequence ID" value="CAG8831012.1"/>
    <property type="molecule type" value="Genomic_DNA"/>
</dbReference>